<feature type="region of interest" description="Disordered" evidence="3">
    <location>
        <begin position="826"/>
        <end position="862"/>
    </location>
</feature>
<evidence type="ECO:0000313" key="5">
    <source>
        <dbReference type="EMBL" id="KAK8858792.1"/>
    </source>
</evidence>
<dbReference type="RefSeq" id="XP_066803633.1">
    <property type="nucleotide sequence ID" value="XM_066946132.1"/>
</dbReference>
<dbReference type="InterPro" id="IPR012677">
    <property type="entry name" value="Nucleotide-bd_a/b_plait_sf"/>
</dbReference>
<evidence type="ECO:0000313" key="6">
    <source>
        <dbReference type="Proteomes" id="UP001388673"/>
    </source>
</evidence>
<dbReference type="Gene3D" id="3.30.70.330">
    <property type="match status" value="1"/>
</dbReference>
<sequence>MAEDLADNDVDDLLSQLTQILVDLEKNPDSVQLLRRQIRLMDQLGMTAEVLDAYGRLSSLIMLNDESWLAYINTTIDNARQLSLDSFVDVLEKFDQAEKDYLSLPILVRHAEFVISSHQAARSTLTVGGEEPTLTVSEEVAEFLTSDTVRSMLQAVSQRSQGLLSESQAVWQPWLDWEVSIEATSSAYSTFCSEHCPQEYEQRLVRATQAAQGAKTKLSLEKRYGKTREDFESQIVGRASLDVMLMNQAYSSDLPSRAQVLTEYSQWEADQRLKPGGTGRAPTADHDLTRAVYERTVAQYARITAGTETTLIATNESIRKAKKDSKGKGKQKPREEIAEVDGLMDQRRALEEAIRAYKDAEATIWEDALGVLESSALRSRAIRACPHNGDAWCRQLLDLALTTTFERALALGLLEFPIGRSIDLVELFVCRAAYESRVELVEAVQANKPGDTTFKLEKFLLEWSETKAPEFLDQALMILDKPSKASRRGSLDQARDLFVKSIQRHDLDWPEAVYEAFVQFENVHGELGTVLEAKQHIEREQEKVAKRREKAAFEAQSYQQYVALAPPVDALAEQPMIVDGPEPTSQPAPSAAPAIEEEDTRLKRQAEAIPLVLAKDHRKFEGSEISISMLWRSTLFVTNFPREMDDEGIRNLFGQTRWPSRKYADSRRFCYITMESPAVAQEATVLHGYKTDDGFGLTVLISDPSVKTKRSDATNSTLFVGGLNPKTTEADVRGIFQERNVNAGDSHLWKWQQSKPDEAADKRSRSVRLSNLPDNAQEGLLQQALEKFVPVKRLEMFARSREAVAELESQAPFVFEGQEITIAEKDRRAPPAPPAPAASAAAVTESSTMFAPRTARKGKVIAKPRPTAAVAALKPNQTQAGQDDFRALVAAKNKQREDKLTGAKGDNVGEKRKSEHEEEQDAKRARQ</sequence>
<feature type="region of interest" description="Disordered" evidence="3">
    <location>
        <begin position="874"/>
        <end position="927"/>
    </location>
</feature>
<evidence type="ECO:0000256" key="1">
    <source>
        <dbReference type="ARBA" id="ARBA00022884"/>
    </source>
</evidence>
<dbReference type="KEGG" id="kne:92180280"/>
<organism evidence="5 6">
    <name type="scientific">Kwoniella newhampshirensis</name>
    <dbReference type="NCBI Taxonomy" id="1651941"/>
    <lineage>
        <taxon>Eukaryota</taxon>
        <taxon>Fungi</taxon>
        <taxon>Dikarya</taxon>
        <taxon>Basidiomycota</taxon>
        <taxon>Agaricomycotina</taxon>
        <taxon>Tremellomycetes</taxon>
        <taxon>Tremellales</taxon>
        <taxon>Cryptococcaceae</taxon>
        <taxon>Kwoniella</taxon>
    </lineage>
</organism>
<name>A0AAW0Z0K4_9TREE</name>
<proteinExistence type="predicted"/>
<accession>A0AAW0Z0K4</accession>
<reference evidence="5 6" key="1">
    <citation type="journal article" date="2024" name="bioRxiv">
        <title>Comparative genomics of Cryptococcus and Kwoniella reveals pathogenesis evolution and contrasting karyotype dynamics via intercentromeric recombination or chromosome fusion.</title>
        <authorList>
            <person name="Coelho M.A."/>
            <person name="David-Palma M."/>
            <person name="Shea T."/>
            <person name="Bowers K."/>
            <person name="McGinley-Smith S."/>
            <person name="Mohammad A.W."/>
            <person name="Gnirke A."/>
            <person name="Yurkov A.M."/>
            <person name="Nowrousian M."/>
            <person name="Sun S."/>
            <person name="Cuomo C.A."/>
            <person name="Heitman J."/>
        </authorList>
    </citation>
    <scope>NUCLEOTIDE SEQUENCE [LARGE SCALE GENOMIC DNA]</scope>
    <source>
        <strain evidence="5 6">CBS 13917</strain>
    </source>
</reference>
<dbReference type="InterPro" id="IPR011990">
    <property type="entry name" value="TPR-like_helical_dom_sf"/>
</dbReference>
<dbReference type="EMBL" id="JBCAWK010000005">
    <property type="protein sequence ID" value="KAK8858792.1"/>
    <property type="molecule type" value="Genomic_DNA"/>
</dbReference>
<dbReference type="PANTHER" id="PTHR10352">
    <property type="entry name" value="EUKARYOTIC TRANSLATION INITIATION FACTOR 3 SUBUNIT G"/>
    <property type="match status" value="1"/>
</dbReference>
<comment type="caution">
    <text evidence="5">The sequence shown here is derived from an EMBL/GenBank/DDBJ whole genome shotgun (WGS) entry which is preliminary data.</text>
</comment>
<protein>
    <recommendedName>
        <fullName evidence="4">RRM domain-containing protein</fullName>
    </recommendedName>
</protein>
<dbReference type="InterPro" id="IPR035979">
    <property type="entry name" value="RBD_domain_sf"/>
</dbReference>
<dbReference type="InterPro" id="IPR000504">
    <property type="entry name" value="RRM_dom"/>
</dbReference>
<keyword evidence="6" id="KW-1185">Reference proteome</keyword>
<dbReference type="AlphaFoldDB" id="A0AAW0Z0K4"/>
<dbReference type="SUPFAM" id="SSF48452">
    <property type="entry name" value="TPR-like"/>
    <property type="match status" value="1"/>
</dbReference>
<dbReference type="GeneID" id="92180280"/>
<dbReference type="GO" id="GO:0003723">
    <property type="term" value="F:RNA binding"/>
    <property type="evidence" value="ECO:0007669"/>
    <property type="project" value="UniProtKB-UniRule"/>
</dbReference>
<dbReference type="SUPFAM" id="SSF54928">
    <property type="entry name" value="RNA-binding domain, RBD"/>
    <property type="match status" value="1"/>
</dbReference>
<gene>
    <name evidence="5" type="ORF">IAR55_003022</name>
</gene>
<evidence type="ECO:0000256" key="3">
    <source>
        <dbReference type="SAM" id="MobiDB-lite"/>
    </source>
</evidence>
<dbReference type="PROSITE" id="PS50102">
    <property type="entry name" value="RRM"/>
    <property type="match status" value="1"/>
</dbReference>
<evidence type="ECO:0000256" key="2">
    <source>
        <dbReference type="PROSITE-ProRule" id="PRU00176"/>
    </source>
</evidence>
<dbReference type="Gene3D" id="1.25.40.10">
    <property type="entry name" value="Tetratricopeptide repeat domain"/>
    <property type="match status" value="1"/>
</dbReference>
<dbReference type="Proteomes" id="UP001388673">
    <property type="component" value="Unassembled WGS sequence"/>
</dbReference>
<dbReference type="SMART" id="SM00360">
    <property type="entry name" value="RRM"/>
    <property type="match status" value="2"/>
</dbReference>
<evidence type="ECO:0000259" key="4">
    <source>
        <dbReference type="PROSITE" id="PS50102"/>
    </source>
</evidence>
<feature type="compositionally biased region" description="Basic and acidic residues" evidence="3">
    <location>
        <begin position="894"/>
        <end position="927"/>
    </location>
</feature>
<keyword evidence="1 2" id="KW-0694">RNA-binding</keyword>
<feature type="domain" description="RRM" evidence="4">
    <location>
        <begin position="633"/>
        <end position="704"/>
    </location>
</feature>